<proteinExistence type="predicted"/>
<feature type="region of interest" description="Disordered" evidence="1">
    <location>
        <begin position="66"/>
        <end position="104"/>
    </location>
</feature>
<dbReference type="KEGG" id="bvi:Bcep1808_3709"/>
<dbReference type="EMBL" id="CP000615">
    <property type="protein sequence ID" value="ABO56694.1"/>
    <property type="molecule type" value="Genomic_DNA"/>
</dbReference>
<name>A4JK91_BURVG</name>
<dbReference type="AlphaFoldDB" id="A4JK91"/>
<evidence type="ECO:0000313" key="3">
    <source>
        <dbReference type="Proteomes" id="UP000002287"/>
    </source>
</evidence>
<sequence length="104" mass="11752">MRATFSRRRGRHVLHWLQRRVGSHDAHRRERIMKGKTTRLLRILSDIRHAQRCTALRAARAAAEADAVLAQQDDPKSEARDDAAPEAETDDTPAVPRSRIGSAH</sequence>
<dbReference type="HOGENOM" id="CLU_177569_0_0_4"/>
<protein>
    <submittedName>
        <fullName evidence="2">Uncharacterized protein</fullName>
    </submittedName>
</protein>
<dbReference type="eggNOG" id="ENOG50317AY">
    <property type="taxonomic scope" value="Bacteria"/>
</dbReference>
<accession>A4JK91</accession>
<organism evidence="2 3">
    <name type="scientific">Burkholderia vietnamiensis (strain G4 / LMG 22486)</name>
    <name type="common">Burkholderia cepacia (strain R1808)</name>
    <dbReference type="NCBI Taxonomy" id="269482"/>
    <lineage>
        <taxon>Bacteria</taxon>
        <taxon>Pseudomonadati</taxon>
        <taxon>Pseudomonadota</taxon>
        <taxon>Betaproteobacteria</taxon>
        <taxon>Burkholderiales</taxon>
        <taxon>Burkholderiaceae</taxon>
        <taxon>Burkholderia</taxon>
        <taxon>Burkholderia cepacia complex</taxon>
    </lineage>
</organism>
<evidence type="ECO:0000256" key="1">
    <source>
        <dbReference type="SAM" id="MobiDB-lite"/>
    </source>
</evidence>
<dbReference type="Proteomes" id="UP000002287">
    <property type="component" value="Chromosome 2"/>
</dbReference>
<evidence type="ECO:0000313" key="2">
    <source>
        <dbReference type="EMBL" id="ABO56694.1"/>
    </source>
</evidence>
<reference evidence="3" key="1">
    <citation type="submission" date="2007-03" db="EMBL/GenBank/DDBJ databases">
        <title>Complete sequence of chromosome 2 of Burkholderia vietnamiensis G4.</title>
        <authorList>
            <consortium name="US DOE Joint Genome Institute"/>
            <person name="Copeland A."/>
            <person name="Lucas S."/>
            <person name="Lapidus A."/>
            <person name="Barry K."/>
            <person name="Detter J.C."/>
            <person name="Glavina del Rio T."/>
            <person name="Hammon N."/>
            <person name="Israni S."/>
            <person name="Dalin E."/>
            <person name="Tice H."/>
            <person name="Pitluck S."/>
            <person name="Chain P."/>
            <person name="Malfatti S."/>
            <person name="Shin M."/>
            <person name="Vergez L."/>
            <person name="Schmutz J."/>
            <person name="Larimer F."/>
            <person name="Land M."/>
            <person name="Hauser L."/>
            <person name="Kyrpides N."/>
            <person name="Tiedje J."/>
            <person name="Richardson P."/>
        </authorList>
    </citation>
    <scope>NUCLEOTIDE SEQUENCE [LARGE SCALE GENOMIC DNA]</scope>
    <source>
        <strain evidence="3">G4 / LMG 22486</strain>
    </source>
</reference>
<gene>
    <name evidence="2" type="ordered locus">Bcep1808_3709</name>
</gene>
<feature type="compositionally biased region" description="Basic and acidic residues" evidence="1">
    <location>
        <begin position="73"/>
        <end position="83"/>
    </location>
</feature>